<dbReference type="InterPro" id="IPR036188">
    <property type="entry name" value="FAD/NAD-bd_sf"/>
</dbReference>
<dbReference type="CDD" id="cd19946">
    <property type="entry name" value="GlpA-like_Fer2_BFD-like"/>
    <property type="match status" value="1"/>
</dbReference>
<dbReference type="InterPro" id="IPR007419">
    <property type="entry name" value="BFD-like_2Fe2S-bd_dom"/>
</dbReference>
<dbReference type="InterPro" id="IPR041854">
    <property type="entry name" value="BFD-like_2Fe2S-bd_dom_sf"/>
</dbReference>
<dbReference type="InterPro" id="IPR007055">
    <property type="entry name" value="BON_dom"/>
</dbReference>
<dbReference type="SUPFAM" id="SSF51905">
    <property type="entry name" value="FAD/NAD(P)-binding domain"/>
    <property type="match status" value="1"/>
</dbReference>
<dbReference type="InterPro" id="IPR006076">
    <property type="entry name" value="FAD-dep_OxRdtase"/>
</dbReference>
<evidence type="ECO:0000259" key="1">
    <source>
        <dbReference type="PROSITE" id="PS50914"/>
    </source>
</evidence>
<keyword evidence="3" id="KW-1185">Reference proteome</keyword>
<dbReference type="RefSeq" id="WP_229346320.1">
    <property type="nucleotide sequence ID" value="NZ_JAJFAT010000014.1"/>
</dbReference>
<accession>A0AAW4X1I4</accession>
<dbReference type="Pfam" id="PF04972">
    <property type="entry name" value="BON"/>
    <property type="match status" value="1"/>
</dbReference>
<protein>
    <submittedName>
        <fullName evidence="2">FAD-dependent oxidoreductase</fullName>
    </submittedName>
</protein>
<dbReference type="Gene3D" id="3.30.9.10">
    <property type="entry name" value="D-Amino Acid Oxidase, subunit A, domain 2"/>
    <property type="match status" value="1"/>
</dbReference>
<dbReference type="PANTHER" id="PTHR42720">
    <property type="entry name" value="GLYCEROL-3-PHOSPHATE DEHYDROGENASE"/>
    <property type="match status" value="1"/>
</dbReference>
<organism evidence="2 3">
    <name type="scientific">Halanaerobium polyolivorans</name>
    <dbReference type="NCBI Taxonomy" id="2886943"/>
    <lineage>
        <taxon>Bacteria</taxon>
        <taxon>Bacillati</taxon>
        <taxon>Bacillota</taxon>
        <taxon>Clostridia</taxon>
        <taxon>Halanaerobiales</taxon>
        <taxon>Halanaerobiaceae</taxon>
        <taxon>Halanaerobium</taxon>
    </lineage>
</organism>
<gene>
    <name evidence="2" type="ORF">LJ207_09815</name>
</gene>
<dbReference type="PANTHER" id="PTHR42720:SF1">
    <property type="entry name" value="GLYCEROL 3-PHOSPHATE OXIDASE"/>
    <property type="match status" value="1"/>
</dbReference>
<dbReference type="InterPro" id="IPR052745">
    <property type="entry name" value="G3P_Oxidase/Oxidoreductase"/>
</dbReference>
<sequence length="575" mass="63295">MIAHLKKLIKENEKLNKYDIEIEVQANNVIKLTGVVDNWEEVVEFGHLAASLDSVKGVINNIDTAEKKKTTIEAEIVNEKLIKKTDVLIVGAGVTGSAIARELSRYELDIVVIDKNSDLAEGTTKANNGMIHSGYAATPGSLKAELNVKGNAKYDRWAEELNFDLDRTGSLVVGFSEEDKKHIEKYYEKGKKNNVPGIEILSGEEARELEPNLSDKVSSALWTPSAAYVAPYEVTVALAENAVENGVEFKLETKLTAVDNQNGEINKVYTDQGVIECKYLINAAGVYADQVAELAGDRQFSIHPRRGSLIIFDKEKSDVLTRAVGTTPSEHTKGGVAQLTPEGNPLWGPTAVEVAEKNNKAVSQKDIDTIMEKFTSIVDGIDHNDIITIFSGVRAANYKEDFVIEASQKIKGLIQAAAIQSPGLASSPAIAEKVVEILLNEEEKLNLLNKEIRKKDNFKAERNIPKAFHKASYQEKEELFKQNSAYGHLVCRCEKVTEAEIVNAVHSNIAATTMDAVKRRTRAGMGRCQGGFCGPRVIKILARELNKEVTEITKKGRTSNIVKFKIKEIFKKGKA</sequence>
<dbReference type="AlphaFoldDB" id="A0AAW4X1I4"/>
<dbReference type="Gene3D" id="1.10.10.1100">
    <property type="entry name" value="BFD-like [2Fe-2S]-binding domain"/>
    <property type="match status" value="1"/>
</dbReference>
<evidence type="ECO:0000313" key="3">
    <source>
        <dbReference type="Proteomes" id="UP001199296"/>
    </source>
</evidence>
<comment type="caution">
    <text evidence="2">The sequence shown here is derived from an EMBL/GenBank/DDBJ whole genome shotgun (WGS) entry which is preliminary data.</text>
</comment>
<name>A0AAW4X1I4_9FIRM</name>
<reference evidence="2 3" key="1">
    <citation type="submission" date="2021-10" db="EMBL/GenBank/DDBJ databases">
        <authorList>
            <person name="Grouzdev D.S."/>
            <person name="Pantiukh K.S."/>
            <person name="Krutkina M.S."/>
        </authorList>
    </citation>
    <scope>NUCLEOTIDE SEQUENCE [LARGE SCALE GENOMIC DNA]</scope>
    <source>
        <strain evidence="2 3">Z-7514</strain>
    </source>
</reference>
<evidence type="ECO:0000313" key="2">
    <source>
        <dbReference type="EMBL" id="MCC3145619.1"/>
    </source>
</evidence>
<dbReference type="Pfam" id="PF04324">
    <property type="entry name" value="Fer2_BFD"/>
    <property type="match status" value="1"/>
</dbReference>
<dbReference type="PROSITE" id="PS50914">
    <property type="entry name" value="BON"/>
    <property type="match status" value="1"/>
</dbReference>
<proteinExistence type="predicted"/>
<dbReference type="Pfam" id="PF01266">
    <property type="entry name" value="DAO"/>
    <property type="match status" value="1"/>
</dbReference>
<dbReference type="EMBL" id="JAJFAT010000014">
    <property type="protein sequence ID" value="MCC3145619.1"/>
    <property type="molecule type" value="Genomic_DNA"/>
</dbReference>
<dbReference type="Proteomes" id="UP001199296">
    <property type="component" value="Unassembled WGS sequence"/>
</dbReference>
<feature type="domain" description="BON" evidence="1">
    <location>
        <begin position="1"/>
        <end position="66"/>
    </location>
</feature>
<dbReference type="Gene3D" id="3.50.50.60">
    <property type="entry name" value="FAD/NAD(P)-binding domain"/>
    <property type="match status" value="1"/>
</dbReference>